<feature type="domain" description="Glycosyl hydrolase family 13 catalytic" evidence="2">
    <location>
        <begin position="73"/>
        <end position="442"/>
    </location>
</feature>
<dbReference type="PANTHER" id="PTHR10357:SF179">
    <property type="entry name" value="NEUTRAL AND BASIC AMINO ACID TRANSPORT PROTEIN RBAT"/>
    <property type="match status" value="1"/>
</dbReference>
<gene>
    <name evidence="3" type="ORF">RUMCAL_00434</name>
</gene>
<dbReference type="HOGENOM" id="CLU_006462_2_3_9"/>
<evidence type="ECO:0000313" key="4">
    <source>
        <dbReference type="Proteomes" id="UP000016662"/>
    </source>
</evidence>
<proteinExistence type="inferred from homology"/>
<dbReference type="STRING" id="411473.RUMCAL_00434"/>
<dbReference type="Gene3D" id="3.90.400.10">
    <property type="entry name" value="Oligo-1,6-glucosidase, Domain 2"/>
    <property type="match status" value="1"/>
</dbReference>
<dbReference type="CDD" id="cd11348">
    <property type="entry name" value="AmyAc_2"/>
    <property type="match status" value="1"/>
</dbReference>
<dbReference type="InterPro" id="IPR017853">
    <property type="entry name" value="GH"/>
</dbReference>
<dbReference type="SUPFAM" id="SSF51445">
    <property type="entry name" value="(Trans)glycosidases"/>
    <property type="match status" value="1"/>
</dbReference>
<sequence>MVKSLQKSRIIQLSAGIVLELFRIKEYNINIAQAYNICQLETNILYKNYQKVQEENTMKNNNPQWLENAVFYEIYPQSYKDTNADGIGDLTGMTESLPYIKSIGCNAIWINPCFESPFFDAGYDISNYKKVAPRYGTNEDLKRFFEEAHKLDIHVILDLVPGHTSIEHQWFKESMKIDRNEFTDRYIWTDSVWEDASGVENITGSIRGISDRDGTCAANFYTIQPALNYGFANPTKPWMQAVDAPGPMATREAMKDVMRFWLNMGCDGFRVDMAQSLVKGDTDSKATIALWQDFRAFLNKEFPEAAMISEWGQPDKSLMGGFHMDFLLHFGPSHYNDLFRVEEPFFSRKGTGDASEFVKTYEENYAKTEGKGLICIPSGNHDMSRISQRLDKKEIKLAFSFILTMPGAPFIYYGDEIGMRHLEGAKSVEGGFERTASRSPMQWNSSVNAGFSAADPENLYIPIDSDVNRPTVEKAVNDPDSIYNEVRKLIELRQAHSALKSNGKIEFLYAEKNAYPLVYRRYDDNESIIVAINPSSNAASCRISGLNIKEILYTNGDAADITDGVLTVPAESVSVFSV</sequence>
<keyword evidence="4" id="KW-1185">Reference proteome</keyword>
<organism evidence="3 4">
    <name type="scientific">Ruminococcus callidus ATCC 27760</name>
    <dbReference type="NCBI Taxonomy" id="411473"/>
    <lineage>
        <taxon>Bacteria</taxon>
        <taxon>Bacillati</taxon>
        <taxon>Bacillota</taxon>
        <taxon>Clostridia</taxon>
        <taxon>Eubacteriales</taxon>
        <taxon>Oscillospiraceae</taxon>
        <taxon>Ruminococcus</taxon>
    </lineage>
</organism>
<comment type="similarity">
    <text evidence="1">Belongs to the glycosyl hydrolase 13 family.</text>
</comment>
<dbReference type="PATRIC" id="fig|411473.3.peg.326"/>
<dbReference type="InterPro" id="IPR006047">
    <property type="entry name" value="GH13_cat_dom"/>
</dbReference>
<dbReference type="GO" id="GO:0009313">
    <property type="term" value="P:oligosaccharide catabolic process"/>
    <property type="evidence" value="ECO:0007669"/>
    <property type="project" value="TreeGrafter"/>
</dbReference>
<evidence type="ECO:0000256" key="1">
    <source>
        <dbReference type="ARBA" id="ARBA00008061"/>
    </source>
</evidence>
<evidence type="ECO:0000313" key="3">
    <source>
        <dbReference type="EMBL" id="ERJ97189.1"/>
    </source>
</evidence>
<reference evidence="3 4" key="1">
    <citation type="submission" date="2013-07" db="EMBL/GenBank/DDBJ databases">
        <authorList>
            <person name="Weinstock G."/>
            <person name="Sodergren E."/>
            <person name="Wylie T."/>
            <person name="Fulton L."/>
            <person name="Fulton R."/>
            <person name="Fronick C."/>
            <person name="O'Laughlin M."/>
            <person name="Godfrey J."/>
            <person name="Miner T."/>
            <person name="Herter B."/>
            <person name="Appelbaum E."/>
            <person name="Cordes M."/>
            <person name="Lek S."/>
            <person name="Wollam A."/>
            <person name="Pepin K.H."/>
            <person name="Palsikar V.B."/>
            <person name="Mitreva M."/>
            <person name="Wilson R.K."/>
        </authorList>
    </citation>
    <scope>NUCLEOTIDE SEQUENCE [LARGE SCALE GENOMIC DNA]</scope>
    <source>
        <strain evidence="3 4">ATCC 27760</strain>
    </source>
</reference>
<dbReference type="InterPro" id="IPR045857">
    <property type="entry name" value="O16G_dom_2"/>
</dbReference>
<protein>
    <submittedName>
        <fullName evidence="3">Alpha amylase, catalytic domain protein</fullName>
    </submittedName>
</protein>
<dbReference type="Proteomes" id="UP000016662">
    <property type="component" value="Unassembled WGS sequence"/>
</dbReference>
<name>U2M623_9FIRM</name>
<dbReference type="GO" id="GO:0004556">
    <property type="term" value="F:alpha-amylase activity"/>
    <property type="evidence" value="ECO:0007669"/>
    <property type="project" value="TreeGrafter"/>
</dbReference>
<dbReference type="SMART" id="SM00642">
    <property type="entry name" value="Aamy"/>
    <property type="match status" value="1"/>
</dbReference>
<evidence type="ECO:0000259" key="2">
    <source>
        <dbReference type="SMART" id="SM00642"/>
    </source>
</evidence>
<dbReference type="AlphaFoldDB" id="U2M623"/>
<accession>U2M623</accession>
<dbReference type="PANTHER" id="PTHR10357">
    <property type="entry name" value="ALPHA-AMYLASE FAMILY MEMBER"/>
    <property type="match status" value="1"/>
</dbReference>
<dbReference type="EMBL" id="AWVF01000036">
    <property type="protein sequence ID" value="ERJ97189.1"/>
    <property type="molecule type" value="Genomic_DNA"/>
</dbReference>
<dbReference type="eggNOG" id="COG0366">
    <property type="taxonomic scope" value="Bacteria"/>
</dbReference>
<comment type="caution">
    <text evidence="3">The sequence shown here is derived from an EMBL/GenBank/DDBJ whole genome shotgun (WGS) entry which is preliminary data.</text>
</comment>
<dbReference type="SUPFAM" id="SSF51011">
    <property type="entry name" value="Glycosyl hydrolase domain"/>
    <property type="match status" value="1"/>
</dbReference>
<dbReference type="Gene3D" id="3.20.20.80">
    <property type="entry name" value="Glycosidases"/>
    <property type="match status" value="1"/>
</dbReference>
<dbReference type="Gene3D" id="2.60.40.1180">
    <property type="entry name" value="Golgi alpha-mannosidase II"/>
    <property type="match status" value="1"/>
</dbReference>
<dbReference type="InterPro" id="IPR013780">
    <property type="entry name" value="Glyco_hydro_b"/>
</dbReference>
<dbReference type="Pfam" id="PF00128">
    <property type="entry name" value="Alpha-amylase"/>
    <property type="match status" value="1"/>
</dbReference>